<comment type="caution">
    <text evidence="5">The sequence shown here is derived from an EMBL/GenBank/DDBJ whole genome shotgun (WGS) entry which is preliminary data.</text>
</comment>
<keyword evidence="1" id="KW-0805">Transcription regulation</keyword>
<dbReference type="InterPro" id="IPR046335">
    <property type="entry name" value="LacI/GalR-like_sensor"/>
</dbReference>
<dbReference type="Proteomes" id="UP000239434">
    <property type="component" value="Unassembled WGS sequence"/>
</dbReference>
<evidence type="ECO:0000259" key="4">
    <source>
        <dbReference type="Pfam" id="PF13377"/>
    </source>
</evidence>
<accession>A0A2S9ILH7</accession>
<dbReference type="InterPro" id="IPR028082">
    <property type="entry name" value="Peripla_BP_I"/>
</dbReference>
<keyword evidence="2" id="KW-0238">DNA-binding</keyword>
<proteinExistence type="predicted"/>
<dbReference type="Gene3D" id="3.40.50.2300">
    <property type="match status" value="2"/>
</dbReference>
<name>A0A2S9ILH7_9HYPH</name>
<dbReference type="GO" id="GO:0000976">
    <property type="term" value="F:transcription cis-regulatory region binding"/>
    <property type="evidence" value="ECO:0007669"/>
    <property type="project" value="TreeGrafter"/>
</dbReference>
<dbReference type="PANTHER" id="PTHR30146">
    <property type="entry name" value="LACI-RELATED TRANSCRIPTIONAL REPRESSOR"/>
    <property type="match status" value="1"/>
</dbReference>
<organism evidence="5 6">
    <name type="scientific">Phyllobacterium phragmitis</name>
    <dbReference type="NCBI Taxonomy" id="2670329"/>
    <lineage>
        <taxon>Bacteria</taxon>
        <taxon>Pseudomonadati</taxon>
        <taxon>Pseudomonadota</taxon>
        <taxon>Alphaproteobacteria</taxon>
        <taxon>Hyphomicrobiales</taxon>
        <taxon>Phyllobacteriaceae</taxon>
        <taxon>Phyllobacterium</taxon>
    </lineage>
</organism>
<keyword evidence="3" id="KW-0804">Transcription</keyword>
<dbReference type="Pfam" id="PF13377">
    <property type="entry name" value="Peripla_BP_3"/>
    <property type="match status" value="1"/>
</dbReference>
<evidence type="ECO:0000256" key="3">
    <source>
        <dbReference type="ARBA" id="ARBA00023163"/>
    </source>
</evidence>
<dbReference type="AlphaFoldDB" id="A0A2S9ILH7"/>
<gene>
    <name evidence="5" type="ORF">C5748_21945</name>
</gene>
<feature type="domain" description="Transcriptional regulator LacI/GalR-like sensor" evidence="4">
    <location>
        <begin position="1"/>
        <end position="71"/>
    </location>
</feature>
<reference evidence="5 6" key="1">
    <citation type="submission" date="2018-02" db="EMBL/GenBank/DDBJ databases">
        <title>The draft genome of Phyllobacterium sp. 1N-3.</title>
        <authorList>
            <person name="Liu L."/>
            <person name="Li L."/>
            <person name="Zhang X."/>
            <person name="Wang T."/>
            <person name="Liang L."/>
        </authorList>
    </citation>
    <scope>NUCLEOTIDE SEQUENCE [LARGE SCALE GENOMIC DNA]</scope>
    <source>
        <strain evidence="5 6">1N-3</strain>
    </source>
</reference>
<evidence type="ECO:0000313" key="6">
    <source>
        <dbReference type="Proteomes" id="UP000239434"/>
    </source>
</evidence>
<sequence length="77" mass="8340">MGYAVPDDVSIVGFDDIFLSESFYPPLTTVSQPRGEIGRKAMEMLLAFLAGNDDAQSSVELPTFLKIRASTGLALEK</sequence>
<keyword evidence="6" id="KW-1185">Reference proteome</keyword>
<dbReference type="SUPFAM" id="SSF53822">
    <property type="entry name" value="Periplasmic binding protein-like I"/>
    <property type="match status" value="1"/>
</dbReference>
<evidence type="ECO:0000313" key="5">
    <source>
        <dbReference type="EMBL" id="PRD41355.1"/>
    </source>
</evidence>
<dbReference type="GO" id="GO:0003700">
    <property type="term" value="F:DNA-binding transcription factor activity"/>
    <property type="evidence" value="ECO:0007669"/>
    <property type="project" value="TreeGrafter"/>
</dbReference>
<dbReference type="EMBL" id="PVBR01000021">
    <property type="protein sequence ID" value="PRD41355.1"/>
    <property type="molecule type" value="Genomic_DNA"/>
</dbReference>
<evidence type="ECO:0000256" key="1">
    <source>
        <dbReference type="ARBA" id="ARBA00023015"/>
    </source>
</evidence>
<dbReference type="PANTHER" id="PTHR30146:SF109">
    <property type="entry name" value="HTH-TYPE TRANSCRIPTIONAL REGULATOR GALS"/>
    <property type="match status" value="1"/>
</dbReference>
<protein>
    <recommendedName>
        <fullName evidence="4">Transcriptional regulator LacI/GalR-like sensor domain-containing protein</fullName>
    </recommendedName>
</protein>
<evidence type="ECO:0000256" key="2">
    <source>
        <dbReference type="ARBA" id="ARBA00023125"/>
    </source>
</evidence>